<dbReference type="OrthoDB" id="9776116at2"/>
<evidence type="ECO:0000313" key="3">
    <source>
        <dbReference type="Proteomes" id="UP000242447"/>
    </source>
</evidence>
<keyword evidence="3" id="KW-1185">Reference proteome</keyword>
<name>A0A1W6P2T2_9RHOB</name>
<dbReference type="EMBL" id="CP019937">
    <property type="protein sequence ID" value="ARO15597.1"/>
    <property type="molecule type" value="Genomic_DNA"/>
</dbReference>
<evidence type="ECO:0000259" key="1">
    <source>
        <dbReference type="Pfam" id="PF01882"/>
    </source>
</evidence>
<sequence length="284" mass="30670">MRPSPALLEQLMTAKLVPSLAQPSVGTGERRSRMKGAGIEFIDHRPYQPGDDTRHLDAHVMARTGDAVIREYALMRQVPITIVLDSSASMATKRDTAGLVAQIFGFVGLAAGDRVQVAVNRGGALRIGPRLQGTARAEILFDEIATAEDGPAPDLMPLLRAAQGQRGLIIIISDWWDEALAEQLPLAAAAGHEVLGIQILSPAERDPTGLGQGVVSLRDAETGDEVDVRLDLATLSAYATALQSWQQDLGQTFRSRSWHFLALGAEDSLDDFFLRRCRSLGILT</sequence>
<protein>
    <recommendedName>
        <fullName evidence="1">DUF58 domain-containing protein</fullName>
    </recommendedName>
</protein>
<feature type="domain" description="DUF58" evidence="1">
    <location>
        <begin position="43"/>
        <end position="242"/>
    </location>
</feature>
<evidence type="ECO:0000313" key="2">
    <source>
        <dbReference type="EMBL" id="ARO15597.1"/>
    </source>
</evidence>
<dbReference type="AlphaFoldDB" id="A0A1W6P2T2"/>
<reference evidence="2 3" key="1">
    <citation type="submission" date="2017-02" db="EMBL/GenBank/DDBJ databases">
        <title>Ketogulonicigenium robustum SPU B003 Genome sequencing and assembly.</title>
        <authorList>
            <person name="Li Y."/>
            <person name="Liu L."/>
            <person name="Wang C."/>
            <person name="Zhang M."/>
            <person name="Zhang T."/>
            <person name="Zhang Y."/>
        </authorList>
    </citation>
    <scope>NUCLEOTIDE SEQUENCE [LARGE SCALE GENOMIC DNA]</scope>
    <source>
        <strain evidence="2 3">SPU_B003</strain>
    </source>
</reference>
<proteinExistence type="predicted"/>
<gene>
    <name evidence="2" type="ORF">BVG79_02257</name>
</gene>
<dbReference type="PANTHER" id="PTHR33608">
    <property type="entry name" value="BLL2464 PROTEIN"/>
    <property type="match status" value="1"/>
</dbReference>
<dbReference type="Proteomes" id="UP000242447">
    <property type="component" value="Chromosome"/>
</dbReference>
<dbReference type="InterPro" id="IPR002881">
    <property type="entry name" value="DUF58"/>
</dbReference>
<accession>A0A1W6P2T2</accession>
<dbReference type="PANTHER" id="PTHR33608:SF6">
    <property type="entry name" value="BLL2464 PROTEIN"/>
    <property type="match status" value="1"/>
</dbReference>
<dbReference type="KEGG" id="kro:BVG79_02257"/>
<organism evidence="2 3">
    <name type="scientific">Ketogulonicigenium robustum</name>
    <dbReference type="NCBI Taxonomy" id="92947"/>
    <lineage>
        <taxon>Bacteria</taxon>
        <taxon>Pseudomonadati</taxon>
        <taxon>Pseudomonadota</taxon>
        <taxon>Alphaproteobacteria</taxon>
        <taxon>Rhodobacterales</taxon>
        <taxon>Roseobacteraceae</taxon>
        <taxon>Ketogulonicigenium</taxon>
    </lineage>
</organism>
<dbReference type="STRING" id="92947.BVG79_02257"/>
<dbReference type="Pfam" id="PF01882">
    <property type="entry name" value="DUF58"/>
    <property type="match status" value="1"/>
</dbReference>